<proteinExistence type="predicted"/>
<organism evidence="1 2">
    <name type="scientific">[Clostridium] aminophilum</name>
    <dbReference type="NCBI Taxonomy" id="1526"/>
    <lineage>
        <taxon>Bacteria</taxon>
        <taxon>Bacillati</taxon>
        <taxon>Bacillota</taxon>
        <taxon>Clostridia</taxon>
        <taxon>Lachnospirales</taxon>
        <taxon>Lachnospiraceae</taxon>
    </lineage>
</organism>
<dbReference type="AlphaFoldDB" id="A0A1I0EHX6"/>
<dbReference type="STRING" id="1526.SAMN02910262_00502"/>
<evidence type="ECO:0000313" key="2">
    <source>
        <dbReference type="Proteomes" id="UP000199820"/>
    </source>
</evidence>
<reference evidence="1 2" key="1">
    <citation type="submission" date="2016-10" db="EMBL/GenBank/DDBJ databases">
        <authorList>
            <person name="de Groot N.N."/>
        </authorList>
    </citation>
    <scope>NUCLEOTIDE SEQUENCE [LARGE SCALE GENOMIC DNA]</scope>
    <source>
        <strain evidence="1 2">KH1P1</strain>
    </source>
</reference>
<dbReference type="EMBL" id="FOIL01000018">
    <property type="protein sequence ID" value="SET44728.1"/>
    <property type="molecule type" value="Genomic_DNA"/>
</dbReference>
<dbReference type="OrthoDB" id="2002608at2"/>
<dbReference type="Proteomes" id="UP000199820">
    <property type="component" value="Unassembled WGS sequence"/>
</dbReference>
<accession>A0A1I0EHX6</accession>
<protein>
    <submittedName>
        <fullName evidence="1">Uncharacterized protein</fullName>
    </submittedName>
</protein>
<evidence type="ECO:0000313" key="1">
    <source>
        <dbReference type="EMBL" id="SET44728.1"/>
    </source>
</evidence>
<gene>
    <name evidence="1" type="ORF">SAMN04487771_101859</name>
</gene>
<name>A0A1I0EHX6_9FIRM</name>
<keyword evidence="2" id="KW-1185">Reference proteome</keyword>
<sequence length="152" mass="18157">MKKDKSTDELNRMLEKMRPEQLNDYLIIHRRDLIDEKKAFYYYMKYVFDERKISLKDIYIASGVSESYGGQILRMEKHTENRDLILRFCLAGKFDLKETNRALKLYGFRELYSKDVRDACLIVAISNRIFDFAAIDEVLTERNQKKISCDME</sequence>